<comment type="caution">
    <text evidence="3">The sequence shown here is derived from an EMBL/GenBank/DDBJ whole genome shotgun (WGS) entry which is preliminary data.</text>
</comment>
<accession>A0AAE1B0D8</accession>
<proteinExistence type="predicted"/>
<keyword evidence="4" id="KW-1185">Reference proteome</keyword>
<sequence length="217" mass="23657">MKLRAFLLCHYLSPQAWARLAATSRDGLHKVALPLLNTCLKLLSTSTGAAQHSSSREASTSCPTAQRELNLAYPQIVFPVHNLRPVLPNCSELSMKGTGKSLTAHFGISPRTAVYFMSSIFGCYSERLRVFNKLASLPVKLHLKSGQGSRECQTIANSSKSSRVEPHRARAYNYLIRPGKATVPLGHAGSRARARPIDSLVGRTGGRQNAEEAEEMA</sequence>
<reference evidence="3" key="1">
    <citation type="journal article" date="2023" name="G3 (Bethesda)">
        <title>A reference genome for the long-term kleptoplast-retaining sea slug Elysia crispata morphotype clarki.</title>
        <authorList>
            <person name="Eastman K.E."/>
            <person name="Pendleton A.L."/>
            <person name="Shaikh M.A."/>
            <person name="Suttiyut T."/>
            <person name="Ogas R."/>
            <person name="Tomko P."/>
            <person name="Gavelis G."/>
            <person name="Widhalm J.R."/>
            <person name="Wisecaver J.H."/>
        </authorList>
    </citation>
    <scope>NUCLEOTIDE SEQUENCE</scope>
    <source>
        <strain evidence="3">ECLA1</strain>
    </source>
</reference>
<feature type="chain" id="PRO_5042201057" description="Secreted protein" evidence="2">
    <location>
        <begin position="19"/>
        <end position="217"/>
    </location>
</feature>
<organism evidence="3 4">
    <name type="scientific">Elysia crispata</name>
    <name type="common">lettuce slug</name>
    <dbReference type="NCBI Taxonomy" id="231223"/>
    <lineage>
        <taxon>Eukaryota</taxon>
        <taxon>Metazoa</taxon>
        <taxon>Spiralia</taxon>
        <taxon>Lophotrochozoa</taxon>
        <taxon>Mollusca</taxon>
        <taxon>Gastropoda</taxon>
        <taxon>Heterobranchia</taxon>
        <taxon>Euthyneura</taxon>
        <taxon>Panpulmonata</taxon>
        <taxon>Sacoglossa</taxon>
        <taxon>Placobranchoidea</taxon>
        <taxon>Plakobranchidae</taxon>
        <taxon>Elysia</taxon>
    </lineage>
</organism>
<evidence type="ECO:0000313" key="3">
    <source>
        <dbReference type="EMBL" id="KAK3796626.1"/>
    </source>
</evidence>
<dbReference type="Proteomes" id="UP001283361">
    <property type="component" value="Unassembled WGS sequence"/>
</dbReference>
<evidence type="ECO:0000256" key="1">
    <source>
        <dbReference type="SAM" id="MobiDB-lite"/>
    </source>
</evidence>
<evidence type="ECO:0000313" key="4">
    <source>
        <dbReference type="Proteomes" id="UP001283361"/>
    </source>
</evidence>
<evidence type="ECO:0008006" key="5">
    <source>
        <dbReference type="Google" id="ProtNLM"/>
    </source>
</evidence>
<dbReference type="EMBL" id="JAWDGP010000867">
    <property type="protein sequence ID" value="KAK3796626.1"/>
    <property type="molecule type" value="Genomic_DNA"/>
</dbReference>
<dbReference type="AlphaFoldDB" id="A0AAE1B0D8"/>
<protein>
    <recommendedName>
        <fullName evidence="5">Secreted protein</fullName>
    </recommendedName>
</protein>
<keyword evidence="2" id="KW-0732">Signal</keyword>
<feature type="signal peptide" evidence="2">
    <location>
        <begin position="1"/>
        <end position="18"/>
    </location>
</feature>
<evidence type="ECO:0000256" key="2">
    <source>
        <dbReference type="SAM" id="SignalP"/>
    </source>
</evidence>
<feature type="region of interest" description="Disordered" evidence="1">
    <location>
        <begin position="196"/>
        <end position="217"/>
    </location>
</feature>
<gene>
    <name evidence="3" type="ORF">RRG08_008380</name>
</gene>
<name>A0AAE1B0D8_9GAST</name>